<evidence type="ECO:0000256" key="1">
    <source>
        <dbReference type="SAM" id="MobiDB-lite"/>
    </source>
</evidence>
<keyword evidence="3" id="KW-1185">Reference proteome</keyword>
<organism evidence="2 3">
    <name type="scientific">Streptomyces violaceolatus</name>
    <dbReference type="NCBI Taxonomy" id="67378"/>
    <lineage>
        <taxon>Bacteria</taxon>
        <taxon>Bacillati</taxon>
        <taxon>Actinomycetota</taxon>
        <taxon>Actinomycetes</taxon>
        <taxon>Kitasatosporales</taxon>
        <taxon>Streptomycetaceae</taxon>
        <taxon>Streptomyces</taxon>
        <taxon>Streptomyces violaceoruber group</taxon>
    </lineage>
</organism>
<protein>
    <submittedName>
        <fullName evidence="2">Uncharacterized protein</fullName>
    </submittedName>
</protein>
<feature type="region of interest" description="Disordered" evidence="1">
    <location>
        <begin position="1"/>
        <end position="110"/>
    </location>
</feature>
<proteinExistence type="predicted"/>
<gene>
    <name evidence="2" type="ORF">GCM10010310_59800</name>
</gene>
<evidence type="ECO:0000313" key="3">
    <source>
        <dbReference type="Proteomes" id="UP001499989"/>
    </source>
</evidence>
<reference evidence="2 3" key="1">
    <citation type="journal article" date="2019" name="Int. J. Syst. Evol. Microbiol.">
        <title>The Global Catalogue of Microorganisms (GCM) 10K type strain sequencing project: providing services to taxonomists for standard genome sequencing and annotation.</title>
        <authorList>
            <consortium name="The Broad Institute Genomics Platform"/>
            <consortium name="The Broad Institute Genome Sequencing Center for Infectious Disease"/>
            <person name="Wu L."/>
            <person name="Ma J."/>
        </authorList>
    </citation>
    <scope>NUCLEOTIDE SEQUENCE [LARGE SCALE GENOMIC DNA]</scope>
    <source>
        <strain evidence="2 3">JCM 4531</strain>
    </source>
</reference>
<dbReference type="EMBL" id="BAAASK010000023">
    <property type="protein sequence ID" value="GAA2696596.1"/>
    <property type="molecule type" value="Genomic_DNA"/>
</dbReference>
<comment type="caution">
    <text evidence="2">The sequence shown here is derived from an EMBL/GenBank/DDBJ whole genome shotgun (WGS) entry which is preliminary data.</text>
</comment>
<sequence>MRKRLGGALQDVEADSHEEHREHGRDDGSDRPLAAGDHGADDGGYSADGSRGHGSLKQDPDVIGRHGGNSAFNTQGAGVVMDERSPEPDEVLTYKRPSHYGPWALPGGYS</sequence>
<name>A0ABN3T980_9ACTN</name>
<dbReference type="Proteomes" id="UP001499989">
    <property type="component" value="Unassembled WGS sequence"/>
</dbReference>
<feature type="compositionally biased region" description="Basic and acidic residues" evidence="1">
    <location>
        <begin position="14"/>
        <end position="30"/>
    </location>
</feature>
<accession>A0ABN3T980</accession>
<evidence type="ECO:0000313" key="2">
    <source>
        <dbReference type="EMBL" id="GAA2696596.1"/>
    </source>
</evidence>